<keyword evidence="4 7" id="KW-0694">RNA-binding</keyword>
<dbReference type="GO" id="GO:0005737">
    <property type="term" value="C:cytoplasm"/>
    <property type="evidence" value="ECO:0007669"/>
    <property type="project" value="UniProtKB-SubCell"/>
</dbReference>
<feature type="compositionally biased region" description="Low complexity" evidence="8">
    <location>
        <begin position="133"/>
        <end position="149"/>
    </location>
</feature>
<keyword evidence="2" id="KW-0963">Cytoplasm</keyword>
<dbReference type="PANTHER" id="PTHR48025">
    <property type="entry name" value="OS02G0815200 PROTEIN"/>
    <property type="match status" value="1"/>
</dbReference>
<gene>
    <name evidence="10" type="ORF">CANCADRAFT_128796</name>
</gene>
<feature type="domain" description="RRM" evidence="9">
    <location>
        <begin position="189"/>
        <end position="267"/>
    </location>
</feature>
<evidence type="ECO:0000256" key="6">
    <source>
        <dbReference type="ARBA" id="ARBA00062407"/>
    </source>
</evidence>
<evidence type="ECO:0000313" key="11">
    <source>
        <dbReference type="Proteomes" id="UP000095023"/>
    </source>
</evidence>
<feature type="region of interest" description="Disordered" evidence="8">
    <location>
        <begin position="275"/>
        <end position="346"/>
    </location>
</feature>
<feature type="region of interest" description="Disordered" evidence="8">
    <location>
        <begin position="1"/>
        <end position="94"/>
    </location>
</feature>
<dbReference type="PANTHER" id="PTHR48025:SF1">
    <property type="entry name" value="RRM DOMAIN-CONTAINING PROTEIN"/>
    <property type="match status" value="1"/>
</dbReference>
<dbReference type="SUPFAM" id="SSF54928">
    <property type="entry name" value="RNA-binding domain, RBD"/>
    <property type="match status" value="1"/>
</dbReference>
<protein>
    <recommendedName>
        <fullName evidence="9">RRM domain-containing protein</fullName>
    </recommendedName>
</protein>
<comment type="subunit">
    <text evidence="6">Interacts with csx1.</text>
</comment>
<proteinExistence type="predicted"/>
<dbReference type="InterPro" id="IPR000504">
    <property type="entry name" value="RRM_dom"/>
</dbReference>
<evidence type="ECO:0000313" key="10">
    <source>
        <dbReference type="EMBL" id="ODV88794.1"/>
    </source>
</evidence>
<dbReference type="SMART" id="SM00360">
    <property type="entry name" value="RRM"/>
    <property type="match status" value="1"/>
</dbReference>
<reference evidence="11" key="1">
    <citation type="submission" date="2016-02" db="EMBL/GenBank/DDBJ databases">
        <title>Comparative genomics of biotechnologically important yeasts.</title>
        <authorList>
            <consortium name="DOE Joint Genome Institute"/>
            <person name="Riley R."/>
            <person name="Haridas S."/>
            <person name="Wolfe K.H."/>
            <person name="Lopes M.R."/>
            <person name="Hittinger C.T."/>
            <person name="Goker M."/>
            <person name="Salamov A."/>
            <person name="Wisecaver J."/>
            <person name="Long T.M."/>
            <person name="Aerts A.L."/>
            <person name="Barry K."/>
            <person name="Choi C."/>
            <person name="Clum A."/>
            <person name="Coughlan A.Y."/>
            <person name="Deshpande S."/>
            <person name="Douglass A.P."/>
            <person name="Hanson S.J."/>
            <person name="Klenk H.-P."/>
            <person name="Labutti K."/>
            <person name="Lapidus A."/>
            <person name="Lindquist E."/>
            <person name="Lipzen A."/>
            <person name="Meier-Kolthoff J.P."/>
            <person name="Ohm R.A."/>
            <person name="Otillar R.P."/>
            <person name="Pangilinan J."/>
            <person name="Peng Y."/>
            <person name="Rokas A."/>
            <person name="Rosa C.A."/>
            <person name="Scheuner C."/>
            <person name="Sibirny A.A."/>
            <person name="Slot J.C."/>
            <person name="Stielow J.B."/>
            <person name="Sun H."/>
            <person name="Kurtzman C.P."/>
            <person name="Blackwell M."/>
            <person name="Jeffries T.W."/>
            <person name="Grigoriev I.V."/>
        </authorList>
    </citation>
    <scope>NUCLEOTIDE SEQUENCE [LARGE SCALE GENOMIC DNA]</scope>
    <source>
        <strain evidence="11">NRRL Y-17796</strain>
    </source>
</reference>
<name>A0A1E4TAL8_9ASCO</name>
<dbReference type="EMBL" id="KV453843">
    <property type="protein sequence ID" value="ODV88794.1"/>
    <property type="molecule type" value="Genomic_DNA"/>
</dbReference>
<organism evidence="10 11">
    <name type="scientific">Tortispora caseinolytica NRRL Y-17796</name>
    <dbReference type="NCBI Taxonomy" id="767744"/>
    <lineage>
        <taxon>Eukaryota</taxon>
        <taxon>Fungi</taxon>
        <taxon>Dikarya</taxon>
        <taxon>Ascomycota</taxon>
        <taxon>Saccharomycotina</taxon>
        <taxon>Trigonopsidomycetes</taxon>
        <taxon>Trigonopsidales</taxon>
        <taxon>Trigonopsidaceae</taxon>
        <taxon>Tortispora</taxon>
    </lineage>
</organism>
<dbReference type="PROSITE" id="PS50102">
    <property type="entry name" value="RRM"/>
    <property type="match status" value="1"/>
</dbReference>
<dbReference type="InterPro" id="IPR012677">
    <property type="entry name" value="Nucleotide-bd_a/b_plait_sf"/>
</dbReference>
<dbReference type="GO" id="GO:0071014">
    <property type="term" value="C:post-mRNA release spliceosomal complex"/>
    <property type="evidence" value="ECO:0007669"/>
    <property type="project" value="UniProtKB-ARBA"/>
</dbReference>
<feature type="compositionally biased region" description="Polar residues" evidence="8">
    <location>
        <begin position="77"/>
        <end position="89"/>
    </location>
</feature>
<dbReference type="InterPro" id="IPR050502">
    <property type="entry name" value="Euk_RNA-bind_prot"/>
</dbReference>
<feature type="region of interest" description="Disordered" evidence="8">
    <location>
        <begin position="133"/>
        <end position="180"/>
    </location>
</feature>
<evidence type="ECO:0000256" key="4">
    <source>
        <dbReference type="ARBA" id="ARBA00022884"/>
    </source>
</evidence>
<evidence type="ECO:0000256" key="3">
    <source>
        <dbReference type="ARBA" id="ARBA00022553"/>
    </source>
</evidence>
<comment type="function">
    <text evidence="5">Regulates global gene expression after oxidative stress. Interacts and stabilizes mRNAs and may regulate their transition between different cytoplasmic components after oxidative stress.</text>
</comment>
<keyword evidence="3" id="KW-0597">Phosphoprotein</keyword>
<dbReference type="GO" id="GO:0003729">
    <property type="term" value="F:mRNA binding"/>
    <property type="evidence" value="ECO:0007669"/>
    <property type="project" value="TreeGrafter"/>
</dbReference>
<feature type="compositionally biased region" description="Basic and acidic residues" evidence="8">
    <location>
        <begin position="275"/>
        <end position="292"/>
    </location>
</feature>
<evidence type="ECO:0000256" key="8">
    <source>
        <dbReference type="SAM" id="MobiDB-lite"/>
    </source>
</evidence>
<dbReference type="InterPro" id="IPR035979">
    <property type="entry name" value="RBD_domain_sf"/>
</dbReference>
<evidence type="ECO:0000256" key="1">
    <source>
        <dbReference type="ARBA" id="ARBA00004496"/>
    </source>
</evidence>
<feature type="region of interest" description="Disordered" evidence="8">
    <location>
        <begin position="499"/>
        <end position="526"/>
    </location>
</feature>
<sequence length="686" mass="71353">MSEADVGTGTRQQSSFFDSKSQRPPNRAIHDTLSPSAPISYSSVASGGGNATSTPVLASDTTNFKPASSEKAGAHSDTFSSAPSANIPNPQDPWATSSIKALSAHSSSQVWNEIDKVKPVQVSVDEYQSSANASATTATTMNNVSNDSSDPSDDTHGLGHSTSSIGNGDLALSEAGGNSSAGDDDLIPTAIVIKNIPFAIKKEQLLEIMMDIGLPIPYAFNYHFDNGVFRGLAFANFTTPDETGAVIQHLNGHEIAGRKLRVEYKKMLPLAERERIEREKREKRGQLEEQHRNVPQPGSASGTPGHVPADMSTVAPSGSQGGDRSIPQVAPILSSGPPKPSAASSKNSYYPLLSPAISKLDLNDPETLEIYTQIIIFREDKYRNELVFHIPVTPSQRRTIFLLSQQLGLVHSLRRPDNSTAVPTSPDEDVGLSVYLIKTPGTTGLLGSKGSVSGVNMSVYGRGSGVNPGNSGPADIYGNGAILRGSKSFVDVRTSPPQIYSQFPNSQRQPFSSGGPQAAAGNASSQQFGFGAHHGGFVAGHNPGAGETFNPGFGSSSSMNAGGMSSSFGAYQGIGHRHSVTNMGNPGNGVSSLLSPSMSGNGEGFGGVMGNSSVPFSYGSMHQSAQQGFAKLSTSAGTVSSAGSVDNGAVSPSISKAGPGYSSAFADIFNSSKSTNNEGESTDVFP</sequence>
<evidence type="ECO:0000256" key="7">
    <source>
        <dbReference type="PROSITE-ProRule" id="PRU00176"/>
    </source>
</evidence>
<dbReference type="CDD" id="cd12253">
    <property type="entry name" value="RRM_PIN4_like"/>
    <property type="match status" value="1"/>
</dbReference>
<evidence type="ECO:0000259" key="9">
    <source>
        <dbReference type="PROSITE" id="PS50102"/>
    </source>
</evidence>
<evidence type="ECO:0000256" key="2">
    <source>
        <dbReference type="ARBA" id="ARBA00022490"/>
    </source>
</evidence>
<dbReference type="Gene3D" id="3.30.70.330">
    <property type="match status" value="1"/>
</dbReference>
<feature type="compositionally biased region" description="Polar residues" evidence="8">
    <location>
        <begin position="9"/>
        <end position="24"/>
    </location>
</feature>
<feature type="compositionally biased region" description="Polar residues" evidence="8">
    <location>
        <begin position="499"/>
        <end position="515"/>
    </location>
</feature>
<dbReference type="Pfam" id="PF00076">
    <property type="entry name" value="RRM_1"/>
    <property type="match status" value="1"/>
</dbReference>
<dbReference type="InterPro" id="IPR034186">
    <property type="entry name" value="PIN4-like_RRM"/>
</dbReference>
<feature type="compositionally biased region" description="Polar residues" evidence="8">
    <location>
        <begin position="33"/>
        <end position="66"/>
    </location>
</feature>
<dbReference type="FunFam" id="3.30.70.330:FF:000183">
    <property type="entry name" value="R3H domain containing protein"/>
    <property type="match status" value="1"/>
</dbReference>
<dbReference type="OrthoDB" id="434258at2759"/>
<evidence type="ECO:0000256" key="5">
    <source>
        <dbReference type="ARBA" id="ARBA00055199"/>
    </source>
</evidence>
<comment type="subcellular location">
    <subcellularLocation>
        <location evidence="1">Cytoplasm</location>
    </subcellularLocation>
</comment>
<accession>A0A1E4TAL8</accession>
<dbReference type="AlphaFoldDB" id="A0A1E4TAL8"/>
<dbReference type="Proteomes" id="UP000095023">
    <property type="component" value="Unassembled WGS sequence"/>
</dbReference>
<keyword evidence="11" id="KW-1185">Reference proteome</keyword>